<dbReference type="GO" id="GO:0004568">
    <property type="term" value="F:chitinase activity"/>
    <property type="evidence" value="ECO:0007669"/>
    <property type="project" value="TreeGrafter"/>
</dbReference>
<name>A0AA36CGI8_9BILA</name>
<evidence type="ECO:0000259" key="9">
    <source>
        <dbReference type="PROSITE" id="PS50940"/>
    </source>
</evidence>
<dbReference type="InterPro" id="IPR036508">
    <property type="entry name" value="Chitin-bd_dom_sf"/>
</dbReference>
<accession>A0AA36CGI8</accession>
<evidence type="ECO:0000256" key="4">
    <source>
        <dbReference type="ARBA" id="ARBA00023157"/>
    </source>
</evidence>
<dbReference type="GO" id="GO:0005576">
    <property type="term" value="C:extracellular region"/>
    <property type="evidence" value="ECO:0007669"/>
    <property type="project" value="InterPro"/>
</dbReference>
<feature type="compositionally biased region" description="Low complexity" evidence="7">
    <location>
        <begin position="324"/>
        <end position="342"/>
    </location>
</feature>
<dbReference type="InterPro" id="IPR011583">
    <property type="entry name" value="Chitinase_II/V-like_cat"/>
</dbReference>
<comment type="caution">
    <text evidence="11">The sequence shown here is derived from an EMBL/GenBank/DDBJ whole genome shotgun (WGS) entry which is preliminary data.</text>
</comment>
<reference evidence="11" key="1">
    <citation type="submission" date="2023-06" db="EMBL/GenBank/DDBJ databases">
        <authorList>
            <person name="Delattre M."/>
        </authorList>
    </citation>
    <scope>NUCLEOTIDE SEQUENCE</scope>
    <source>
        <strain evidence="11">AF72</strain>
    </source>
</reference>
<dbReference type="InterPro" id="IPR002557">
    <property type="entry name" value="Chitin-bd_dom"/>
</dbReference>
<dbReference type="Pfam" id="PF01607">
    <property type="entry name" value="CBM_14"/>
    <property type="match status" value="1"/>
</dbReference>
<dbReference type="Pfam" id="PF00704">
    <property type="entry name" value="Glyco_hydro_18"/>
    <property type="match status" value="1"/>
</dbReference>
<evidence type="ECO:0000256" key="1">
    <source>
        <dbReference type="ARBA" id="ARBA00009121"/>
    </source>
</evidence>
<evidence type="ECO:0000256" key="3">
    <source>
        <dbReference type="ARBA" id="ARBA00022801"/>
    </source>
</evidence>
<dbReference type="InterPro" id="IPR001579">
    <property type="entry name" value="Glyco_hydro_18_chit_AS"/>
</dbReference>
<feature type="domain" description="Chitin-binding type-2" evidence="9">
    <location>
        <begin position="349"/>
        <end position="405"/>
    </location>
</feature>
<evidence type="ECO:0000313" key="12">
    <source>
        <dbReference type="Proteomes" id="UP001177023"/>
    </source>
</evidence>
<evidence type="ECO:0000256" key="8">
    <source>
        <dbReference type="SAM" id="SignalP"/>
    </source>
</evidence>
<dbReference type="GO" id="GO:0006032">
    <property type="term" value="P:chitin catabolic process"/>
    <property type="evidence" value="ECO:0007669"/>
    <property type="project" value="TreeGrafter"/>
</dbReference>
<evidence type="ECO:0000259" key="10">
    <source>
        <dbReference type="PROSITE" id="PS51910"/>
    </source>
</evidence>
<dbReference type="GO" id="GO:0005975">
    <property type="term" value="P:carbohydrate metabolic process"/>
    <property type="evidence" value="ECO:0007669"/>
    <property type="project" value="InterPro"/>
</dbReference>
<keyword evidence="8" id="KW-0732">Signal</keyword>
<comment type="similarity">
    <text evidence="1">Belongs to the glycosyl hydrolase 18 family. Chitinase class II subfamily.</text>
</comment>
<feature type="chain" id="PRO_5041377879" description="Chitinase" evidence="8">
    <location>
        <begin position="20"/>
        <end position="407"/>
    </location>
</feature>
<feature type="region of interest" description="Disordered" evidence="7">
    <location>
        <begin position="307"/>
        <end position="342"/>
    </location>
</feature>
<dbReference type="Proteomes" id="UP001177023">
    <property type="component" value="Unassembled WGS sequence"/>
</dbReference>
<dbReference type="PANTHER" id="PTHR11177:SF400">
    <property type="entry name" value="ENDOCHITINASE-RELATED"/>
    <property type="match status" value="1"/>
</dbReference>
<dbReference type="InterPro" id="IPR017853">
    <property type="entry name" value="GH"/>
</dbReference>
<dbReference type="GO" id="GO:0008061">
    <property type="term" value="F:chitin binding"/>
    <property type="evidence" value="ECO:0007669"/>
    <property type="project" value="UniProtKB-KW"/>
</dbReference>
<feature type="signal peptide" evidence="8">
    <location>
        <begin position="1"/>
        <end position="19"/>
    </location>
</feature>
<dbReference type="PANTHER" id="PTHR11177">
    <property type="entry name" value="CHITINASE"/>
    <property type="match status" value="1"/>
</dbReference>
<dbReference type="SMART" id="SM00636">
    <property type="entry name" value="Glyco_18"/>
    <property type="match status" value="1"/>
</dbReference>
<evidence type="ECO:0000256" key="5">
    <source>
        <dbReference type="ARBA" id="ARBA00023295"/>
    </source>
</evidence>
<keyword evidence="3 6" id="KW-0378">Hydrolase</keyword>
<proteinExistence type="inferred from homology"/>
<dbReference type="Gene3D" id="3.20.20.80">
    <property type="entry name" value="Glycosidases"/>
    <property type="match status" value="2"/>
</dbReference>
<feature type="compositionally biased region" description="Polar residues" evidence="7">
    <location>
        <begin position="309"/>
        <end position="323"/>
    </location>
</feature>
<dbReference type="InterPro" id="IPR050314">
    <property type="entry name" value="Glycosyl_Hydrlase_18"/>
</dbReference>
<evidence type="ECO:0000256" key="7">
    <source>
        <dbReference type="SAM" id="MobiDB-lite"/>
    </source>
</evidence>
<keyword evidence="2" id="KW-0147">Chitin-binding</keyword>
<dbReference type="PROSITE" id="PS50940">
    <property type="entry name" value="CHIT_BIND_II"/>
    <property type="match status" value="1"/>
</dbReference>
<feature type="domain" description="GH18" evidence="10">
    <location>
        <begin position="21"/>
        <end position="311"/>
    </location>
</feature>
<dbReference type="AlphaFoldDB" id="A0AA36CGI8"/>
<dbReference type="SMART" id="SM00494">
    <property type="entry name" value="ChtBD2"/>
    <property type="match status" value="1"/>
</dbReference>
<gene>
    <name evidence="11" type="ORF">MSPICULIGERA_LOCUS6927</name>
</gene>
<dbReference type="PROSITE" id="PS51910">
    <property type="entry name" value="GH18_2"/>
    <property type="match status" value="1"/>
</dbReference>
<dbReference type="PROSITE" id="PS01095">
    <property type="entry name" value="GH18_1"/>
    <property type="match status" value="1"/>
</dbReference>
<protein>
    <recommendedName>
        <fullName evidence="13">Chitinase</fullName>
    </recommendedName>
</protein>
<evidence type="ECO:0000256" key="2">
    <source>
        <dbReference type="ARBA" id="ARBA00022669"/>
    </source>
</evidence>
<evidence type="ECO:0000256" key="6">
    <source>
        <dbReference type="RuleBase" id="RU000489"/>
    </source>
</evidence>
<sequence>MKFFLFFAALCWGFRLGGADYVRACYFTNWAKYRQGCATYNVTRDYIPGLCTHILFAFGWMDSTFHAKNYDDTDIATSWAGAGQYSMVNGLKTTDKSLKTLLSFGGASFPQSLMQQMTATSSTRSTFIQSAIAWVRQYGFDGIDIDWEYPTTSDKANYAAFVTELRAAAEAESGQSGKARLLVTAAVAAGSSNFAGYDVAAMAKIGDKCLGANGVPKNQLVIGMPAYAVHLPNNIRNDALLAIGSGSALSGASGQWWSYDDIESYNDKLDYIKRVATAVRWFGRWIWTISTRAAHNPTSLGGIIIPGHNGTSTQPTNRPTNPATTQKSGTTRTTTTTKGVTTTTTPTKGFSCVGKADGLYSDPADCSSYYWCLSNVPFHYTCPQGLLFNQMNNQCDWPANVNCPNSF</sequence>
<organism evidence="11 12">
    <name type="scientific">Mesorhabditis spiculigera</name>
    <dbReference type="NCBI Taxonomy" id="96644"/>
    <lineage>
        <taxon>Eukaryota</taxon>
        <taxon>Metazoa</taxon>
        <taxon>Ecdysozoa</taxon>
        <taxon>Nematoda</taxon>
        <taxon>Chromadorea</taxon>
        <taxon>Rhabditida</taxon>
        <taxon>Rhabditina</taxon>
        <taxon>Rhabditomorpha</taxon>
        <taxon>Rhabditoidea</taxon>
        <taxon>Rhabditidae</taxon>
        <taxon>Mesorhabditinae</taxon>
        <taxon>Mesorhabditis</taxon>
    </lineage>
</organism>
<dbReference type="SUPFAM" id="SSF57625">
    <property type="entry name" value="Invertebrate chitin-binding proteins"/>
    <property type="match status" value="1"/>
</dbReference>
<feature type="non-terminal residue" evidence="11">
    <location>
        <position position="1"/>
    </location>
</feature>
<evidence type="ECO:0008006" key="13">
    <source>
        <dbReference type="Google" id="ProtNLM"/>
    </source>
</evidence>
<dbReference type="EMBL" id="CATQJA010001737">
    <property type="protein sequence ID" value="CAJ0568408.1"/>
    <property type="molecule type" value="Genomic_DNA"/>
</dbReference>
<dbReference type="InterPro" id="IPR001223">
    <property type="entry name" value="Glyco_hydro18_cat"/>
</dbReference>
<keyword evidence="4" id="KW-1015">Disulfide bond</keyword>
<dbReference type="SUPFAM" id="SSF51445">
    <property type="entry name" value="(Trans)glycosidases"/>
    <property type="match status" value="1"/>
</dbReference>
<keyword evidence="5 6" id="KW-0326">Glycosidase</keyword>
<keyword evidence="12" id="KW-1185">Reference proteome</keyword>
<evidence type="ECO:0000313" key="11">
    <source>
        <dbReference type="EMBL" id="CAJ0568408.1"/>
    </source>
</evidence>